<gene>
    <name evidence="1" type="ORF">METZ01_LOCUS419652</name>
</gene>
<dbReference type="InterPro" id="IPR025103">
    <property type="entry name" value="DUF4011"/>
</dbReference>
<accession>A0A382X8X1</accession>
<dbReference type="AlphaFoldDB" id="A0A382X8X1"/>
<feature type="non-terminal residue" evidence="1">
    <location>
        <position position="1"/>
    </location>
</feature>
<feature type="non-terminal residue" evidence="1">
    <location>
        <position position="272"/>
    </location>
</feature>
<dbReference type="SUPFAM" id="SSF52540">
    <property type="entry name" value="P-loop containing nucleoside triphosphate hydrolases"/>
    <property type="match status" value="1"/>
</dbReference>
<evidence type="ECO:0000313" key="1">
    <source>
        <dbReference type="EMBL" id="SVD66798.1"/>
    </source>
</evidence>
<dbReference type="Pfam" id="PF13195">
    <property type="entry name" value="DUF4011"/>
    <property type="match status" value="1"/>
</dbReference>
<organism evidence="1">
    <name type="scientific">marine metagenome</name>
    <dbReference type="NCBI Taxonomy" id="408172"/>
    <lineage>
        <taxon>unclassified sequences</taxon>
        <taxon>metagenomes</taxon>
        <taxon>ecological metagenomes</taxon>
    </lineage>
</organism>
<dbReference type="Gene3D" id="3.40.50.300">
    <property type="entry name" value="P-loop containing nucleotide triphosphate hydrolases"/>
    <property type="match status" value="1"/>
</dbReference>
<protein>
    <recommendedName>
        <fullName evidence="2">DNA2/NAM7 helicase helicase domain-containing protein</fullName>
    </recommendedName>
</protein>
<sequence length="272" mass="31027">ELPEQTEEEEDKGKHQDTDLQTLLYPPNLESRLRTLRRNAETAIKDSGTNILFLNLGFLEWYESSDSDVPHLAPLFTVPVQLEQSKFDSGDGVYYYKINIKDDSLLTNITLKEKLFNDFSLNLPEIEDEATPEIYFNLIQKKIISNKPRWKIKRQASLVKLNFRKQVMYEDLDPKKWPKEKSLDKHPNLKLFFGDTNNEYGPETSGFEEEHNIDSIEEIHTEFPIVFDADSSQHSALIDAVKGGNLVIEGPPGTGKSQTIANLIAAELSNGK</sequence>
<evidence type="ECO:0008006" key="2">
    <source>
        <dbReference type="Google" id="ProtNLM"/>
    </source>
</evidence>
<reference evidence="1" key="1">
    <citation type="submission" date="2018-05" db="EMBL/GenBank/DDBJ databases">
        <authorList>
            <person name="Lanie J.A."/>
            <person name="Ng W.-L."/>
            <person name="Kazmierczak K.M."/>
            <person name="Andrzejewski T.M."/>
            <person name="Davidsen T.M."/>
            <person name="Wayne K.J."/>
            <person name="Tettelin H."/>
            <person name="Glass J.I."/>
            <person name="Rusch D."/>
            <person name="Podicherti R."/>
            <person name="Tsui H.-C.T."/>
            <person name="Winkler M.E."/>
        </authorList>
    </citation>
    <scope>NUCLEOTIDE SEQUENCE</scope>
</reference>
<dbReference type="EMBL" id="UINC01165421">
    <property type="protein sequence ID" value="SVD66798.1"/>
    <property type="molecule type" value="Genomic_DNA"/>
</dbReference>
<proteinExistence type="predicted"/>
<dbReference type="InterPro" id="IPR027417">
    <property type="entry name" value="P-loop_NTPase"/>
</dbReference>
<name>A0A382X8X1_9ZZZZ</name>